<gene>
    <name evidence="2" type="ORF">CUNI_LOCUS16194</name>
</gene>
<sequence length="177" mass="20405">METQSVSQTIHSITIPCLTTRIFSESQIPKKRNWSRDFLHRCGNTDHWAKLKVRANSIKSADVTKRSSLSEFGPEKNPNKNVLEPNRHASAPSTAQHPLLNYRRSLDQQINAFTDDHLFVVVPKSGIQKHWLNNCYQQRAREGFRYWLINRPLPTSYGKYGFGSYKMFLGLGMAPRT</sequence>
<evidence type="ECO:0000256" key="1">
    <source>
        <dbReference type="SAM" id="MobiDB-lite"/>
    </source>
</evidence>
<feature type="region of interest" description="Disordered" evidence="1">
    <location>
        <begin position="66"/>
        <end position="95"/>
    </location>
</feature>
<proteinExistence type="predicted"/>
<organism evidence="2 3">
    <name type="scientific">Candidula unifasciata</name>
    <dbReference type="NCBI Taxonomy" id="100452"/>
    <lineage>
        <taxon>Eukaryota</taxon>
        <taxon>Metazoa</taxon>
        <taxon>Spiralia</taxon>
        <taxon>Lophotrochozoa</taxon>
        <taxon>Mollusca</taxon>
        <taxon>Gastropoda</taxon>
        <taxon>Heterobranchia</taxon>
        <taxon>Euthyneura</taxon>
        <taxon>Panpulmonata</taxon>
        <taxon>Eupulmonata</taxon>
        <taxon>Stylommatophora</taxon>
        <taxon>Helicina</taxon>
        <taxon>Helicoidea</taxon>
        <taxon>Geomitridae</taxon>
        <taxon>Candidula</taxon>
    </lineage>
</organism>
<protein>
    <submittedName>
        <fullName evidence="2">Uncharacterized protein</fullName>
    </submittedName>
</protein>
<comment type="caution">
    <text evidence="2">The sequence shown here is derived from an EMBL/GenBank/DDBJ whole genome shotgun (WGS) entry which is preliminary data.</text>
</comment>
<dbReference type="AlphaFoldDB" id="A0A8S3ZTW6"/>
<dbReference type="OrthoDB" id="8903066at2759"/>
<evidence type="ECO:0000313" key="3">
    <source>
        <dbReference type="Proteomes" id="UP000678393"/>
    </source>
</evidence>
<keyword evidence="3" id="KW-1185">Reference proteome</keyword>
<dbReference type="Proteomes" id="UP000678393">
    <property type="component" value="Unassembled WGS sequence"/>
</dbReference>
<name>A0A8S3ZTW6_9EUPU</name>
<accession>A0A8S3ZTW6</accession>
<reference evidence="2" key="1">
    <citation type="submission" date="2021-04" db="EMBL/GenBank/DDBJ databases">
        <authorList>
            <consortium name="Molecular Ecology Group"/>
        </authorList>
    </citation>
    <scope>NUCLEOTIDE SEQUENCE</scope>
</reference>
<evidence type="ECO:0000313" key="2">
    <source>
        <dbReference type="EMBL" id="CAG5130636.1"/>
    </source>
</evidence>
<dbReference type="EMBL" id="CAJHNH020004152">
    <property type="protein sequence ID" value="CAG5130636.1"/>
    <property type="molecule type" value="Genomic_DNA"/>
</dbReference>